<proteinExistence type="predicted"/>
<protein>
    <submittedName>
        <fullName evidence="1">Uncharacterized protein</fullName>
    </submittedName>
</protein>
<dbReference type="AlphaFoldDB" id="A0A0U1P4M6"/>
<name>A0A0U1P4M6_9BACI</name>
<dbReference type="EMBL" id="CVRB01000006">
    <property type="protein sequence ID" value="CRK85043.1"/>
    <property type="molecule type" value="Genomic_DNA"/>
</dbReference>
<reference evidence="2" key="1">
    <citation type="submission" date="2015-05" db="EMBL/GenBank/DDBJ databases">
        <authorList>
            <person name="Urmite Genomes"/>
        </authorList>
    </citation>
    <scope>NUCLEOTIDE SEQUENCE [LARGE SCALE GENOMIC DNA]</scope>
    <source>
        <strain evidence="2">LF1</strain>
    </source>
</reference>
<gene>
    <name evidence="1" type="ORF">BN000_05102</name>
</gene>
<evidence type="ECO:0000313" key="2">
    <source>
        <dbReference type="Proteomes" id="UP000199087"/>
    </source>
</evidence>
<sequence length="42" mass="5068">MKFTHLIILKNVLLISLNEKIGEVFMLDLMYQMIYTNYNETE</sequence>
<keyword evidence="2" id="KW-1185">Reference proteome</keyword>
<accession>A0A0U1P4M6</accession>
<organism evidence="1 2">
    <name type="scientific">Neobacillus massiliamazoniensis</name>
    <dbReference type="NCBI Taxonomy" id="1499688"/>
    <lineage>
        <taxon>Bacteria</taxon>
        <taxon>Bacillati</taxon>
        <taxon>Bacillota</taxon>
        <taxon>Bacilli</taxon>
        <taxon>Bacillales</taxon>
        <taxon>Bacillaceae</taxon>
        <taxon>Neobacillus</taxon>
    </lineage>
</organism>
<dbReference type="Proteomes" id="UP000199087">
    <property type="component" value="Unassembled WGS sequence"/>
</dbReference>
<evidence type="ECO:0000313" key="1">
    <source>
        <dbReference type="EMBL" id="CRK85043.1"/>
    </source>
</evidence>